<dbReference type="RefSeq" id="WP_129632608.1">
    <property type="nucleotide sequence ID" value="NZ_CP076459.1"/>
</dbReference>
<sequence>MKPLSPSLPHIIAMVGAPGSGKTQFAVEFAKIFNSPVVSSRQFEVFTDNTKTISDATLSLLEEFLKTKQTVILDGSTDQRTNRMRINRLAREYGYKVLFVWVQTDPATAKHRWIKAYGGNDESFERRLKQFSAPHSSESYVVISGRHTLSSQARTVLKQIGASRPEAPRRPIAGNRINIG</sequence>
<dbReference type="KEGG" id="mvl:KOY49_02195"/>
<dbReference type="Proteomes" id="UP000677117">
    <property type="component" value="Chromosome"/>
</dbReference>
<name>A0A8F1SB96_9BACT</name>
<dbReference type="EMBL" id="CP076459">
    <property type="protein sequence ID" value="QWQ31784.1"/>
    <property type="molecule type" value="Genomic_DNA"/>
</dbReference>
<proteinExistence type="predicted"/>
<keyword evidence="1" id="KW-0547">Nucleotide-binding</keyword>
<reference evidence="1" key="1">
    <citation type="submission" date="2021-06" db="EMBL/GenBank/DDBJ databases">
        <title>An adapted protocol for Saccharibacteria cultivation: two new species join this phylum of Candidate Phyla Radiations.</title>
        <authorList>
            <person name="Ibrahim A."/>
            <person name="Maatouk M."/>
            <person name="Raoult D."/>
            <person name="Bittar F."/>
        </authorList>
    </citation>
    <scope>NUCLEOTIDE SEQUENCE</scope>
    <source>
        <strain evidence="1">IHU2</strain>
    </source>
</reference>
<dbReference type="Pfam" id="PF13671">
    <property type="entry name" value="AAA_33"/>
    <property type="match status" value="1"/>
</dbReference>
<organism evidence="1 2">
    <name type="scientific">Candidatus Minimicrobia vallesae</name>
    <dbReference type="NCBI Taxonomy" id="2841264"/>
    <lineage>
        <taxon>Bacteria</taxon>
        <taxon>Candidatus Saccharimonadota</taxon>
        <taxon>Candidatus Saccharimonadota incertae sedis</taxon>
        <taxon>Candidatus Minimicrobia</taxon>
    </lineage>
</organism>
<evidence type="ECO:0000313" key="1">
    <source>
        <dbReference type="EMBL" id="QWQ31784.1"/>
    </source>
</evidence>
<accession>A0A8F1SB96</accession>
<dbReference type="AlphaFoldDB" id="A0A8F1SB96"/>
<evidence type="ECO:0000313" key="2">
    <source>
        <dbReference type="Proteomes" id="UP000677117"/>
    </source>
</evidence>
<dbReference type="SUPFAM" id="SSF52540">
    <property type="entry name" value="P-loop containing nucleoside triphosphate hydrolases"/>
    <property type="match status" value="1"/>
</dbReference>
<keyword evidence="2" id="KW-1185">Reference proteome</keyword>
<protein>
    <submittedName>
        <fullName evidence="1">ATP-binding protein</fullName>
    </submittedName>
</protein>
<dbReference type="GO" id="GO:0005524">
    <property type="term" value="F:ATP binding"/>
    <property type="evidence" value="ECO:0007669"/>
    <property type="project" value="UniProtKB-KW"/>
</dbReference>
<dbReference type="Gene3D" id="3.40.50.300">
    <property type="entry name" value="P-loop containing nucleotide triphosphate hydrolases"/>
    <property type="match status" value="1"/>
</dbReference>
<gene>
    <name evidence="1" type="ORF">KOY49_02195</name>
</gene>
<dbReference type="InterPro" id="IPR027417">
    <property type="entry name" value="P-loop_NTPase"/>
</dbReference>
<keyword evidence="1" id="KW-0067">ATP-binding</keyword>